<reference evidence="2 3" key="1">
    <citation type="journal article" date="2018" name="Sci. Rep.">
        <title>Genome Features and Biochemical Characteristics of a Robust, Fast Growing and Naturally Transformable Cyanobacterium Synechococcus elongatus PCC 11801 Isolated from India.</title>
        <authorList>
            <person name="Jaiswal D."/>
            <person name="Sengupta A."/>
            <person name="Sohoni S."/>
            <person name="Sengupta S."/>
            <person name="Phadnavis A.G."/>
            <person name="Pakrasi H.B."/>
            <person name="Wangikar P.P."/>
        </authorList>
    </citation>
    <scope>NUCLEOTIDE SEQUENCE [LARGE SCALE GENOMIC DNA]</scope>
    <source>
        <strain evidence="2 3">PCC 11801</strain>
    </source>
</reference>
<dbReference type="PANTHER" id="PTHR24567:SF74">
    <property type="entry name" value="HTH-TYPE TRANSCRIPTIONAL REGULATOR ARCR"/>
    <property type="match status" value="1"/>
</dbReference>
<dbReference type="PANTHER" id="PTHR24567">
    <property type="entry name" value="CRP FAMILY TRANSCRIPTIONAL REGULATORY PROTEIN"/>
    <property type="match status" value="1"/>
</dbReference>
<dbReference type="InterPro" id="IPR014710">
    <property type="entry name" value="RmlC-like_jellyroll"/>
</dbReference>
<dbReference type="SUPFAM" id="SSF46785">
    <property type="entry name" value="Winged helix' DNA-binding domain"/>
    <property type="match status" value="1"/>
</dbReference>
<dbReference type="Pfam" id="PF00027">
    <property type="entry name" value="cNMP_binding"/>
    <property type="match status" value="1"/>
</dbReference>
<organism evidence="2 3">
    <name type="scientific">Synechococcus elongatus PCC 11801</name>
    <dbReference type="NCBI Taxonomy" id="2219813"/>
    <lineage>
        <taxon>Bacteria</taxon>
        <taxon>Bacillati</taxon>
        <taxon>Cyanobacteriota</taxon>
        <taxon>Cyanophyceae</taxon>
        <taxon>Synechococcales</taxon>
        <taxon>Synechococcaceae</taxon>
        <taxon>Synechococcus</taxon>
    </lineage>
</organism>
<accession>A0AAQ3MCX1</accession>
<proteinExistence type="predicted"/>
<evidence type="ECO:0000259" key="1">
    <source>
        <dbReference type="PROSITE" id="PS50042"/>
    </source>
</evidence>
<dbReference type="InterPro" id="IPR018490">
    <property type="entry name" value="cNMP-bd_dom_sf"/>
</dbReference>
<dbReference type="SUPFAM" id="SSF51206">
    <property type="entry name" value="cAMP-binding domain-like"/>
    <property type="match status" value="1"/>
</dbReference>
<dbReference type="GO" id="GO:0005829">
    <property type="term" value="C:cytosol"/>
    <property type="evidence" value="ECO:0007669"/>
    <property type="project" value="TreeGrafter"/>
</dbReference>
<evidence type="ECO:0000313" key="3">
    <source>
        <dbReference type="Proteomes" id="UP000267249"/>
    </source>
</evidence>
<dbReference type="Proteomes" id="UP000267249">
    <property type="component" value="Chromosome"/>
</dbReference>
<dbReference type="EMBL" id="CP030139">
    <property type="protein sequence ID" value="WVS92280.1"/>
    <property type="molecule type" value="Genomic_DNA"/>
</dbReference>
<name>A0AAQ3MCX1_SYNEL</name>
<dbReference type="Gene3D" id="2.60.120.10">
    <property type="entry name" value="Jelly Rolls"/>
    <property type="match status" value="1"/>
</dbReference>
<dbReference type="InterPro" id="IPR000595">
    <property type="entry name" value="cNMP-bd_dom"/>
</dbReference>
<sequence length="313" mass="33663">MSPVTHQPVVGLSLPRSLLLPGIESEVGDRVDATLPVESSEWIDTLAQPINDRAYRVFGSGQDWISCAESAPKCHSAIAAVGMADSSTLQQHPLFADLSAEQLTRLTQTSRSRHYPAGQAVLLEHDWSDGYYLITAGVAKVAIASSGGAEVIVGLLGAGELFGELRALGFESRTADVTALTPLQVIHLQSMPLAQALQVEPQLGLRLAQGLARRLLETNRRFVYRSEDATARIVEALDCLAQKAALPQLTSAWQPVPAINVSILGSLAGMARETASRELSALEKRGLLDRMSDPWQLSVQTLIRYGLRAAVNP</sequence>
<dbReference type="AlphaFoldDB" id="A0AAQ3MCX1"/>
<dbReference type="CDD" id="cd00038">
    <property type="entry name" value="CAP_ED"/>
    <property type="match status" value="1"/>
</dbReference>
<protein>
    <submittedName>
        <fullName evidence="2">Crp/Fnr family transcriptional regulator</fullName>
    </submittedName>
</protein>
<dbReference type="GO" id="GO:0003700">
    <property type="term" value="F:DNA-binding transcription factor activity"/>
    <property type="evidence" value="ECO:0007669"/>
    <property type="project" value="TreeGrafter"/>
</dbReference>
<dbReference type="RefSeq" id="WP_370538825.1">
    <property type="nucleotide sequence ID" value="NZ_CP030139.2"/>
</dbReference>
<dbReference type="InterPro" id="IPR050397">
    <property type="entry name" value="Env_Response_Regulators"/>
</dbReference>
<dbReference type="PROSITE" id="PS50042">
    <property type="entry name" value="CNMP_BINDING_3"/>
    <property type="match status" value="1"/>
</dbReference>
<feature type="domain" description="Cyclic nucleotide-binding" evidence="1">
    <location>
        <begin position="94"/>
        <end position="214"/>
    </location>
</feature>
<dbReference type="SMART" id="SM00100">
    <property type="entry name" value="cNMP"/>
    <property type="match status" value="1"/>
</dbReference>
<dbReference type="InterPro" id="IPR036390">
    <property type="entry name" value="WH_DNA-bd_sf"/>
</dbReference>
<gene>
    <name evidence="2" type="ORF">DOP62_10950</name>
</gene>
<evidence type="ECO:0000313" key="2">
    <source>
        <dbReference type="EMBL" id="WVS92280.1"/>
    </source>
</evidence>